<evidence type="ECO:0000313" key="3">
    <source>
        <dbReference type="Proteomes" id="UP001151699"/>
    </source>
</evidence>
<keyword evidence="3" id="KW-1185">Reference proteome</keyword>
<protein>
    <submittedName>
        <fullName evidence="2">Uncharacterized protein</fullName>
    </submittedName>
</protein>
<comment type="caution">
    <text evidence="2">The sequence shown here is derived from an EMBL/GenBank/DDBJ whole genome shotgun (WGS) entry which is preliminary data.</text>
</comment>
<dbReference type="OrthoDB" id="10392874at2759"/>
<name>A0A9Q0S7R9_9DIPT</name>
<reference evidence="2" key="1">
    <citation type="submission" date="2022-07" db="EMBL/GenBank/DDBJ databases">
        <authorList>
            <person name="Trinca V."/>
            <person name="Uliana J.V.C."/>
            <person name="Torres T.T."/>
            <person name="Ward R.J."/>
            <person name="Monesi N."/>
        </authorList>
    </citation>
    <scope>NUCLEOTIDE SEQUENCE</scope>
    <source>
        <strain evidence="2">HSMRA1968</strain>
        <tissue evidence="2">Whole embryos</tissue>
    </source>
</reference>
<evidence type="ECO:0000256" key="1">
    <source>
        <dbReference type="SAM" id="MobiDB-lite"/>
    </source>
</evidence>
<dbReference type="EMBL" id="WJQU01000001">
    <property type="protein sequence ID" value="KAJ6646420.1"/>
    <property type="molecule type" value="Genomic_DNA"/>
</dbReference>
<accession>A0A9Q0S7R9</accession>
<organism evidence="2 3">
    <name type="scientific">Pseudolycoriella hygida</name>
    <dbReference type="NCBI Taxonomy" id="35572"/>
    <lineage>
        <taxon>Eukaryota</taxon>
        <taxon>Metazoa</taxon>
        <taxon>Ecdysozoa</taxon>
        <taxon>Arthropoda</taxon>
        <taxon>Hexapoda</taxon>
        <taxon>Insecta</taxon>
        <taxon>Pterygota</taxon>
        <taxon>Neoptera</taxon>
        <taxon>Endopterygota</taxon>
        <taxon>Diptera</taxon>
        <taxon>Nematocera</taxon>
        <taxon>Sciaroidea</taxon>
        <taxon>Sciaridae</taxon>
        <taxon>Pseudolycoriella</taxon>
    </lineage>
</organism>
<evidence type="ECO:0000313" key="2">
    <source>
        <dbReference type="EMBL" id="KAJ6646420.1"/>
    </source>
</evidence>
<sequence length="171" mass="19368">MSDGYSKKRRLKNEASQEHCGKKRRLNDTFIQNSSNPSISLETDSQLVESLNEEMSKWTIITTKRKRRRSTSTGSNERNVKARISDDLNSCNPEPTTFLTNSEANELNNLIRTASVDVMGSHILDAEAHTPPPCPEPLSTESSLDAYDLLVMQGREVLNRMLEDSFFKKFV</sequence>
<dbReference type="Proteomes" id="UP001151699">
    <property type="component" value="Chromosome A"/>
</dbReference>
<dbReference type="AlphaFoldDB" id="A0A9Q0S7R9"/>
<proteinExistence type="predicted"/>
<feature type="compositionally biased region" description="Polar residues" evidence="1">
    <location>
        <begin position="29"/>
        <end position="42"/>
    </location>
</feature>
<gene>
    <name evidence="2" type="ORF">Bhyg_01631</name>
</gene>
<feature type="region of interest" description="Disordered" evidence="1">
    <location>
        <begin position="1"/>
        <end position="42"/>
    </location>
</feature>